<keyword evidence="3" id="KW-1185">Reference proteome</keyword>
<organism evidence="2 3">
    <name type="scientific">Klenkia brasiliensis</name>
    <dbReference type="NCBI Taxonomy" id="333142"/>
    <lineage>
        <taxon>Bacteria</taxon>
        <taxon>Bacillati</taxon>
        <taxon>Actinomycetota</taxon>
        <taxon>Actinomycetes</taxon>
        <taxon>Geodermatophilales</taxon>
        <taxon>Geodermatophilaceae</taxon>
        <taxon>Klenkia</taxon>
    </lineage>
</organism>
<dbReference type="SUPFAM" id="SSF48613">
    <property type="entry name" value="Heme oxygenase-like"/>
    <property type="match status" value="1"/>
</dbReference>
<evidence type="ECO:0000313" key="2">
    <source>
        <dbReference type="EMBL" id="SDG53605.1"/>
    </source>
</evidence>
<dbReference type="EMBL" id="FNCF01000004">
    <property type="protein sequence ID" value="SDG53605.1"/>
    <property type="molecule type" value="Genomic_DNA"/>
</dbReference>
<dbReference type="AlphaFoldDB" id="A0A1G7V159"/>
<name>A0A1G7V159_9ACTN</name>
<evidence type="ECO:0000256" key="1">
    <source>
        <dbReference type="SAM" id="MobiDB-lite"/>
    </source>
</evidence>
<reference evidence="3" key="1">
    <citation type="submission" date="2016-10" db="EMBL/GenBank/DDBJ databases">
        <authorList>
            <person name="Varghese N."/>
            <person name="Submissions S."/>
        </authorList>
    </citation>
    <scope>NUCLEOTIDE SEQUENCE [LARGE SCALE GENOMIC DNA]</scope>
    <source>
        <strain evidence="3">DSM 44526</strain>
    </source>
</reference>
<dbReference type="InterPro" id="IPR016084">
    <property type="entry name" value="Haem_Oase-like_multi-hlx"/>
</dbReference>
<sequence>MPLPTPRGPLSQALHADLTSDTPGALRPSTLALADQVATTPVPLADDDLQVALYTCYELHYRGFDEVDDRWEWDPQLLALRAVLERAFETALREAAAPWVRACPEGTVDRQLAAMVAADDGPSLSEHMAKRADETQWAEFLTLRSVYHLKEADPHTWAIPRISGRAKAALVEIQADEYGGGSPVRMHSALFGRLMRTFELDDTHGAHVDAAPAEVLATLNAMSFLGLHRRLRGAVVGHLALVEMTSTAPSRRYASGLRRLGKGDDATLFYDEHVEADAVHEQVASVDMCGSLVAAEPALHDDVLLGAAIALELESRAGARVLQEWGAGRSALRPRAAVAV</sequence>
<proteinExistence type="predicted"/>
<dbReference type="Proteomes" id="UP000198863">
    <property type="component" value="Unassembled WGS sequence"/>
</dbReference>
<gene>
    <name evidence="2" type="ORF">SAMN05660324_2871</name>
</gene>
<dbReference type="Gene3D" id="1.20.910.10">
    <property type="entry name" value="Heme oxygenase-like"/>
    <property type="match status" value="1"/>
</dbReference>
<evidence type="ECO:0000313" key="3">
    <source>
        <dbReference type="Proteomes" id="UP000198863"/>
    </source>
</evidence>
<protein>
    <submittedName>
        <fullName evidence="2">Iron-containing redox enzyme</fullName>
    </submittedName>
</protein>
<accession>A0A1G7V159</accession>
<feature type="region of interest" description="Disordered" evidence="1">
    <location>
        <begin position="1"/>
        <end position="21"/>
    </location>
</feature>
<dbReference type="Pfam" id="PF14518">
    <property type="entry name" value="Haem_oxygenas_2"/>
    <property type="match status" value="1"/>
</dbReference>
<dbReference type="RefSeq" id="WP_091064031.1">
    <property type="nucleotide sequence ID" value="NZ_FNCF01000004.1"/>
</dbReference>
<dbReference type="OrthoDB" id="252872at2"/>
<dbReference type="SMART" id="SM01236">
    <property type="entry name" value="Haem_oxygenase_2"/>
    <property type="match status" value="1"/>
</dbReference>